<feature type="region of interest" description="Disordered" evidence="1">
    <location>
        <begin position="1"/>
        <end position="48"/>
    </location>
</feature>
<gene>
    <name evidence="2" type="ORF">FKW77_009542</name>
</gene>
<sequence length="248" mass="28424">MKYKHYDTRASRKRAVETRAMEQPPTPRLNTLNKTQQQQKTKPVAPKPQTSFLDLPSELRQIILRHIHANICQPLHHQIETLTHISAKRPPLSPHPLVVECIRHHGRLPTASKFIQLANILSDYDILGDRIITRFFLWELEAFEQKRRNEETMCLFWQRRDVLRGGLGVLEEVGRVGRRFGWVCEGVERVVPGAVGDWEVVRREEGRRVLGVVRGLVEGLREVGGVDGNLLEAMRGVEGWLEGLEDSG</sequence>
<evidence type="ECO:0000313" key="2">
    <source>
        <dbReference type="EMBL" id="QDS69014.1"/>
    </source>
</evidence>
<dbReference type="AlphaFoldDB" id="A0A517L043"/>
<protein>
    <submittedName>
        <fullName evidence="2">Uncharacterized protein</fullName>
    </submittedName>
</protein>
<evidence type="ECO:0000256" key="1">
    <source>
        <dbReference type="SAM" id="MobiDB-lite"/>
    </source>
</evidence>
<dbReference type="EMBL" id="CP042186">
    <property type="protein sequence ID" value="QDS69014.1"/>
    <property type="molecule type" value="Genomic_DNA"/>
</dbReference>
<reference evidence="2 3" key="1">
    <citation type="submission" date="2019-07" db="EMBL/GenBank/DDBJ databases">
        <title>Finished genome of Venturia effusa.</title>
        <authorList>
            <person name="Young C.A."/>
            <person name="Cox M.P."/>
            <person name="Ganley A.R.D."/>
            <person name="David W.J."/>
        </authorList>
    </citation>
    <scope>NUCLEOTIDE SEQUENCE [LARGE SCALE GENOMIC DNA]</scope>
    <source>
        <strain evidence="3">albino</strain>
    </source>
</reference>
<proteinExistence type="predicted"/>
<keyword evidence="3" id="KW-1185">Reference proteome</keyword>
<dbReference type="Proteomes" id="UP000316270">
    <property type="component" value="Chromosome 2"/>
</dbReference>
<name>A0A517L043_9PEZI</name>
<accession>A0A517L043</accession>
<organism evidence="2 3">
    <name type="scientific">Venturia effusa</name>
    <dbReference type="NCBI Taxonomy" id="50376"/>
    <lineage>
        <taxon>Eukaryota</taxon>
        <taxon>Fungi</taxon>
        <taxon>Dikarya</taxon>
        <taxon>Ascomycota</taxon>
        <taxon>Pezizomycotina</taxon>
        <taxon>Dothideomycetes</taxon>
        <taxon>Pleosporomycetidae</taxon>
        <taxon>Venturiales</taxon>
        <taxon>Venturiaceae</taxon>
        <taxon>Venturia</taxon>
    </lineage>
</organism>
<feature type="compositionally biased region" description="Basic and acidic residues" evidence="1">
    <location>
        <begin position="1"/>
        <end position="20"/>
    </location>
</feature>
<evidence type="ECO:0000313" key="3">
    <source>
        <dbReference type="Proteomes" id="UP000316270"/>
    </source>
</evidence>
<feature type="compositionally biased region" description="Low complexity" evidence="1">
    <location>
        <begin position="34"/>
        <end position="48"/>
    </location>
</feature>